<gene>
    <name evidence="2" type="ORF">IZO911_LOCUS6800</name>
    <name evidence="3" type="ORF">JYZ213_LOCUS6761</name>
    <name evidence="7" type="ORF">KXQ929_LOCUS24580</name>
    <name evidence="5" type="ORF">OKA104_LOCUS141</name>
    <name evidence="6" type="ORF">OXD698_LOCUS9237</name>
    <name evidence="4" type="ORF">VCS650_LOCUS10229</name>
</gene>
<evidence type="ECO:0000256" key="1">
    <source>
        <dbReference type="SAM" id="MobiDB-lite"/>
    </source>
</evidence>
<accession>A0A818RJ64</accession>
<dbReference type="Proteomes" id="UP000663868">
    <property type="component" value="Unassembled WGS sequence"/>
</dbReference>
<evidence type="ECO:0000313" key="8">
    <source>
        <dbReference type="Proteomes" id="UP000663844"/>
    </source>
</evidence>
<evidence type="ECO:0000313" key="5">
    <source>
        <dbReference type="EMBL" id="CAF3478053.1"/>
    </source>
</evidence>
<dbReference type="EMBL" id="CAJNOE010000043">
    <property type="protein sequence ID" value="CAF0798577.1"/>
    <property type="molecule type" value="Genomic_DNA"/>
</dbReference>
<dbReference type="AlphaFoldDB" id="A0A818RJ64"/>
<feature type="region of interest" description="Disordered" evidence="1">
    <location>
        <begin position="42"/>
        <end position="61"/>
    </location>
</feature>
<dbReference type="Proteomes" id="UP000663845">
    <property type="component" value="Unassembled WGS sequence"/>
</dbReference>
<protein>
    <submittedName>
        <fullName evidence="6">Uncharacterized protein</fullName>
    </submittedName>
</protein>
<dbReference type="Proteomes" id="UP000663860">
    <property type="component" value="Unassembled WGS sequence"/>
</dbReference>
<dbReference type="EMBL" id="CAJNON010000073">
    <property type="protein sequence ID" value="CAF0918316.1"/>
    <property type="molecule type" value="Genomic_DNA"/>
</dbReference>
<dbReference type="EMBL" id="CAJNOG010000043">
    <property type="protein sequence ID" value="CAF0829597.1"/>
    <property type="molecule type" value="Genomic_DNA"/>
</dbReference>
<comment type="caution">
    <text evidence="6">The sequence shown here is derived from an EMBL/GenBank/DDBJ whole genome shotgun (WGS) entry which is preliminary data.</text>
</comment>
<name>A0A818RJ64_9BILA</name>
<proteinExistence type="predicted"/>
<dbReference type="EMBL" id="CAJOAY010000003">
    <property type="protein sequence ID" value="CAF3478053.1"/>
    <property type="molecule type" value="Genomic_DNA"/>
</dbReference>
<dbReference type="Proteomes" id="UP000663881">
    <property type="component" value="Unassembled WGS sequence"/>
</dbReference>
<dbReference type="EMBL" id="CAJOAZ010000463">
    <property type="protein sequence ID" value="CAF3654902.1"/>
    <property type="molecule type" value="Genomic_DNA"/>
</dbReference>
<evidence type="ECO:0000313" key="4">
    <source>
        <dbReference type="EMBL" id="CAF0918316.1"/>
    </source>
</evidence>
<dbReference type="Proteomes" id="UP000663891">
    <property type="component" value="Unassembled WGS sequence"/>
</dbReference>
<dbReference type="OrthoDB" id="10039149at2759"/>
<evidence type="ECO:0000313" key="3">
    <source>
        <dbReference type="EMBL" id="CAF0829597.1"/>
    </source>
</evidence>
<evidence type="ECO:0000313" key="2">
    <source>
        <dbReference type="EMBL" id="CAF0798577.1"/>
    </source>
</evidence>
<evidence type="ECO:0000313" key="7">
    <source>
        <dbReference type="EMBL" id="CAF3933047.1"/>
    </source>
</evidence>
<evidence type="ECO:0000313" key="6">
    <source>
        <dbReference type="EMBL" id="CAF3654902.1"/>
    </source>
</evidence>
<organism evidence="6 8">
    <name type="scientific">Adineta steineri</name>
    <dbReference type="NCBI Taxonomy" id="433720"/>
    <lineage>
        <taxon>Eukaryota</taxon>
        <taxon>Metazoa</taxon>
        <taxon>Spiralia</taxon>
        <taxon>Gnathifera</taxon>
        <taxon>Rotifera</taxon>
        <taxon>Eurotatoria</taxon>
        <taxon>Bdelloidea</taxon>
        <taxon>Adinetida</taxon>
        <taxon>Adinetidae</taxon>
        <taxon>Adineta</taxon>
    </lineage>
</organism>
<dbReference type="EMBL" id="CAJOBB010002051">
    <property type="protein sequence ID" value="CAF3933047.1"/>
    <property type="molecule type" value="Genomic_DNA"/>
</dbReference>
<dbReference type="Proteomes" id="UP000663844">
    <property type="component" value="Unassembled WGS sequence"/>
</dbReference>
<reference evidence="6" key="1">
    <citation type="submission" date="2021-02" db="EMBL/GenBank/DDBJ databases">
        <authorList>
            <person name="Nowell W R."/>
        </authorList>
    </citation>
    <scope>NUCLEOTIDE SEQUENCE</scope>
</reference>
<sequence length="77" mass="8694">MSSSTFHRSVDFIDFPLSTTTDDKNSSFTPLYRTTEVENLHDHINNDKQSTSPPNPSKTTKKVLTKCMTVIGDETEK</sequence>